<feature type="region of interest" description="Disordered" evidence="8">
    <location>
        <begin position="525"/>
        <end position="574"/>
    </location>
</feature>
<keyword evidence="3 7" id="KW-0813">Transport</keyword>
<dbReference type="InterPro" id="IPR005829">
    <property type="entry name" value="Sugar_transporter_CS"/>
</dbReference>
<dbReference type="InterPro" id="IPR050360">
    <property type="entry name" value="MFS_Sugar_Transporters"/>
</dbReference>
<feature type="transmembrane region" description="Helical" evidence="9">
    <location>
        <begin position="371"/>
        <end position="391"/>
    </location>
</feature>
<feature type="transmembrane region" description="Helical" evidence="9">
    <location>
        <begin position="475"/>
        <end position="493"/>
    </location>
</feature>
<dbReference type="EMBL" id="LKCN02000011">
    <property type="protein sequence ID" value="RCI10897.1"/>
    <property type="molecule type" value="Genomic_DNA"/>
</dbReference>
<dbReference type="Gene3D" id="1.20.1250.20">
    <property type="entry name" value="MFS general substrate transporter like domains"/>
    <property type="match status" value="1"/>
</dbReference>
<dbReference type="GO" id="GO:0005351">
    <property type="term" value="F:carbohydrate:proton symporter activity"/>
    <property type="evidence" value="ECO:0007669"/>
    <property type="project" value="TreeGrafter"/>
</dbReference>
<dbReference type="InterPro" id="IPR005828">
    <property type="entry name" value="MFS_sugar_transport-like"/>
</dbReference>
<feature type="transmembrane region" description="Helical" evidence="9">
    <location>
        <begin position="91"/>
        <end position="113"/>
    </location>
</feature>
<dbReference type="Proteomes" id="UP000253664">
    <property type="component" value="Unassembled WGS sequence"/>
</dbReference>
<evidence type="ECO:0000256" key="8">
    <source>
        <dbReference type="SAM" id="MobiDB-lite"/>
    </source>
</evidence>
<keyword evidence="6 9" id="KW-0472">Membrane</keyword>
<feature type="compositionally biased region" description="Acidic residues" evidence="8">
    <location>
        <begin position="536"/>
        <end position="547"/>
    </location>
</feature>
<evidence type="ECO:0000256" key="4">
    <source>
        <dbReference type="ARBA" id="ARBA00022692"/>
    </source>
</evidence>
<evidence type="ECO:0000256" key="2">
    <source>
        <dbReference type="ARBA" id="ARBA00010992"/>
    </source>
</evidence>
<feature type="compositionally biased region" description="Gly residues" evidence="8">
    <location>
        <begin position="551"/>
        <end position="560"/>
    </location>
</feature>
<evidence type="ECO:0000256" key="7">
    <source>
        <dbReference type="RuleBase" id="RU003346"/>
    </source>
</evidence>
<dbReference type="SUPFAM" id="SSF103473">
    <property type="entry name" value="MFS general substrate transporter"/>
    <property type="match status" value="1"/>
</dbReference>
<feature type="domain" description="Major facilitator superfamily (MFS) profile" evidence="10">
    <location>
        <begin position="44"/>
        <end position="496"/>
    </location>
</feature>
<accession>A0A367L901</accession>
<sequence length="574" mass="62965">MPAKIYFDQYNPSSDQARPEDVRKSLSGLDYSPLPKLTGRSVAMGLLVSMGGLIFGYDTGQISGFLEMPSFLAEFGQTNDQGQRYFSNVRAGLIVSLLSIGTLIGALCCAPIADKIGRRISISIGSGVVTVGFVIQISASTAWYQVMIGRFVAGLGVGMLSLLVPMYLAETAPPWIRGALVCSYQLFITAGILIAALFNFATVSTIPDSPASWRIVVGLGFIWTVALGVGILFFPETPRYDMKMDKRELAAKTLCRVYGAPTPNHFAVYTQLEEIQKRLVIDQQMASDSTADEIRAMWNAPRVPYRVLLGVLLQMFQQLTGANFFFYFGTVIFRSVSISSFVTQIILNAINFVSAFGGLYLVEYYGRRPSLILGAVWMFICLIIFASVGNFKLNLDDPQSTKGAGVVLIVFACLFIVGFATTWGPMVWAIQAELFPSRFRAKGMAMSTASNWIWNFCIGFFTPFIFDAIGFQYGYVFAACNFVAALLVFLCVIEGKNRTLEEVDTMYVEHVKPWKSTEWKAPSAQEMRRIRREAGEDVNLDDDDDEPEKVVGGGGGGGDSGSAEATGIDHLEHA</sequence>
<evidence type="ECO:0000256" key="6">
    <source>
        <dbReference type="ARBA" id="ARBA00023136"/>
    </source>
</evidence>
<feature type="transmembrane region" description="Helical" evidence="9">
    <location>
        <begin position="181"/>
        <end position="201"/>
    </location>
</feature>
<dbReference type="STRING" id="1330021.A0A367L901"/>
<comment type="subcellular location">
    <subcellularLocation>
        <location evidence="1">Membrane</location>
        <topology evidence="1">Multi-pass membrane protein</topology>
    </subcellularLocation>
</comment>
<evidence type="ECO:0000256" key="3">
    <source>
        <dbReference type="ARBA" id="ARBA00022448"/>
    </source>
</evidence>
<keyword evidence="5 9" id="KW-1133">Transmembrane helix</keyword>
<evidence type="ECO:0000256" key="5">
    <source>
        <dbReference type="ARBA" id="ARBA00022989"/>
    </source>
</evidence>
<keyword evidence="4 9" id="KW-0812">Transmembrane</keyword>
<dbReference type="InterPro" id="IPR020846">
    <property type="entry name" value="MFS_dom"/>
</dbReference>
<dbReference type="AlphaFoldDB" id="A0A367L901"/>
<comment type="caution">
    <text evidence="11">The sequence shown here is derived from an EMBL/GenBank/DDBJ whole genome shotgun (WGS) entry which is preliminary data.</text>
</comment>
<evidence type="ECO:0000256" key="1">
    <source>
        <dbReference type="ARBA" id="ARBA00004141"/>
    </source>
</evidence>
<dbReference type="PANTHER" id="PTHR48022">
    <property type="entry name" value="PLASTIDIC GLUCOSE TRANSPORTER 4"/>
    <property type="match status" value="1"/>
</dbReference>
<dbReference type="NCBIfam" id="TIGR00879">
    <property type="entry name" value="SP"/>
    <property type="match status" value="1"/>
</dbReference>
<dbReference type="PROSITE" id="PS00216">
    <property type="entry name" value="SUGAR_TRANSPORT_1"/>
    <property type="match status" value="1"/>
</dbReference>
<feature type="transmembrane region" description="Helical" evidence="9">
    <location>
        <begin position="403"/>
        <end position="430"/>
    </location>
</feature>
<dbReference type="CDD" id="cd17356">
    <property type="entry name" value="MFS_HXT"/>
    <property type="match status" value="1"/>
</dbReference>
<feature type="transmembrane region" description="Helical" evidence="9">
    <location>
        <begin position="151"/>
        <end position="169"/>
    </location>
</feature>
<gene>
    <name evidence="11" type="ORF">L249_5223</name>
</gene>
<evidence type="ECO:0000256" key="9">
    <source>
        <dbReference type="SAM" id="Phobius"/>
    </source>
</evidence>
<dbReference type="InterPro" id="IPR036259">
    <property type="entry name" value="MFS_trans_sf"/>
</dbReference>
<comment type="similarity">
    <text evidence="2 7">Belongs to the major facilitator superfamily. Sugar transporter (TC 2.A.1.1) family.</text>
</comment>
<reference evidence="11 12" key="1">
    <citation type="journal article" date="2015" name="BMC Genomics">
        <title>Insights from the genome of Ophiocordyceps polyrhachis-furcata to pathogenicity and host specificity in insect fungi.</title>
        <authorList>
            <person name="Wichadakul D."/>
            <person name="Kobmoo N."/>
            <person name="Ingsriswang S."/>
            <person name="Tangphatsornruang S."/>
            <person name="Chantasingh D."/>
            <person name="Luangsa-ard J.J."/>
            <person name="Eurwilaichitr L."/>
        </authorList>
    </citation>
    <scope>NUCLEOTIDE SEQUENCE [LARGE SCALE GENOMIC DNA]</scope>
    <source>
        <strain evidence="11 12">BCC 54312</strain>
    </source>
</reference>
<dbReference type="OrthoDB" id="2241241at2759"/>
<feature type="transmembrane region" description="Helical" evidence="9">
    <location>
        <begin position="37"/>
        <end position="57"/>
    </location>
</feature>
<dbReference type="GO" id="GO:0016020">
    <property type="term" value="C:membrane"/>
    <property type="evidence" value="ECO:0007669"/>
    <property type="project" value="UniProtKB-SubCell"/>
</dbReference>
<feature type="transmembrane region" description="Helical" evidence="9">
    <location>
        <begin position="307"/>
        <end position="329"/>
    </location>
</feature>
<feature type="compositionally biased region" description="Basic and acidic residues" evidence="8">
    <location>
        <begin position="526"/>
        <end position="535"/>
    </location>
</feature>
<dbReference type="PROSITE" id="PS00217">
    <property type="entry name" value="SUGAR_TRANSPORT_2"/>
    <property type="match status" value="1"/>
</dbReference>
<dbReference type="InterPro" id="IPR003663">
    <property type="entry name" value="Sugar/inositol_transpt"/>
</dbReference>
<feature type="transmembrane region" description="Helical" evidence="9">
    <location>
        <begin position="451"/>
        <end position="469"/>
    </location>
</feature>
<keyword evidence="12" id="KW-1185">Reference proteome</keyword>
<dbReference type="FunFam" id="1.20.1250.20:FF:000044">
    <property type="entry name" value="Hexose transporter Hxt3p"/>
    <property type="match status" value="1"/>
</dbReference>
<dbReference type="Pfam" id="PF00083">
    <property type="entry name" value="Sugar_tr"/>
    <property type="match status" value="1"/>
</dbReference>
<dbReference type="PROSITE" id="PS50850">
    <property type="entry name" value="MFS"/>
    <property type="match status" value="1"/>
</dbReference>
<protein>
    <recommendedName>
        <fullName evidence="10">Major facilitator superfamily (MFS) profile domain-containing protein</fullName>
    </recommendedName>
</protein>
<organism evidence="11 12">
    <name type="scientific">Ophiocordyceps polyrhachis-furcata BCC 54312</name>
    <dbReference type="NCBI Taxonomy" id="1330021"/>
    <lineage>
        <taxon>Eukaryota</taxon>
        <taxon>Fungi</taxon>
        <taxon>Dikarya</taxon>
        <taxon>Ascomycota</taxon>
        <taxon>Pezizomycotina</taxon>
        <taxon>Sordariomycetes</taxon>
        <taxon>Hypocreomycetidae</taxon>
        <taxon>Hypocreales</taxon>
        <taxon>Ophiocordycipitaceae</taxon>
        <taxon>Ophiocordyceps</taxon>
    </lineage>
</organism>
<proteinExistence type="inferred from homology"/>
<evidence type="ECO:0000259" key="10">
    <source>
        <dbReference type="PROSITE" id="PS50850"/>
    </source>
</evidence>
<evidence type="ECO:0000313" key="12">
    <source>
        <dbReference type="Proteomes" id="UP000253664"/>
    </source>
</evidence>
<feature type="transmembrane region" description="Helical" evidence="9">
    <location>
        <begin position="213"/>
        <end position="234"/>
    </location>
</feature>
<feature type="transmembrane region" description="Helical" evidence="9">
    <location>
        <begin position="120"/>
        <end position="139"/>
    </location>
</feature>
<name>A0A367L901_9HYPO</name>
<dbReference type="PRINTS" id="PR00171">
    <property type="entry name" value="SUGRTRNSPORT"/>
</dbReference>
<dbReference type="PANTHER" id="PTHR48022:SF91">
    <property type="entry name" value="MAJOR FACILITATOR SUPERFAMILY (MFS) PROFILE DOMAIN-CONTAINING PROTEIN-RELATED"/>
    <property type="match status" value="1"/>
</dbReference>
<feature type="transmembrane region" description="Helical" evidence="9">
    <location>
        <begin position="341"/>
        <end position="362"/>
    </location>
</feature>
<evidence type="ECO:0000313" key="11">
    <source>
        <dbReference type="EMBL" id="RCI10897.1"/>
    </source>
</evidence>